<keyword evidence="4" id="KW-1185">Reference proteome</keyword>
<dbReference type="Proteomes" id="UP001408789">
    <property type="component" value="Unassembled WGS sequence"/>
</dbReference>
<dbReference type="PANTHER" id="PTHR46525:SF2">
    <property type="entry name" value="EMB|CAB72159.1"/>
    <property type="match status" value="1"/>
</dbReference>
<name>A0AAP0CWG5_9ASTR</name>
<sequence length="159" mass="17721">MAASKSYFARPTYRYISDEIDVGSAGSDSMFELDESDVWNVAVSPELRKTVPSSRHTKRSSSAAVKRGGEVGGTAASLPVSVPDWSKILKQDYTENRRRDSDDDDDDYSSGEERIPPHEFLARTRMASFSVHEGIGRTLKGRDLSRVRNAIWEKTGFEA</sequence>
<dbReference type="PANTHER" id="PTHR46525">
    <property type="entry name" value="EMB|CAB72159.1"/>
    <property type="match status" value="1"/>
</dbReference>
<proteinExistence type="inferred from homology"/>
<dbReference type="GO" id="GO:0010150">
    <property type="term" value="P:leaf senescence"/>
    <property type="evidence" value="ECO:0007669"/>
    <property type="project" value="UniProtKB-ARBA"/>
</dbReference>
<evidence type="ECO:0000313" key="4">
    <source>
        <dbReference type="Proteomes" id="UP001408789"/>
    </source>
</evidence>
<comment type="similarity">
    <text evidence="1">Belongs to the senescence regulator S40 family.</text>
</comment>
<comment type="caution">
    <text evidence="3">The sequence shown here is derived from an EMBL/GenBank/DDBJ whole genome shotgun (WGS) entry which is preliminary data.</text>
</comment>
<dbReference type="InterPro" id="IPR007608">
    <property type="entry name" value="Senescence_reg_S40"/>
</dbReference>
<dbReference type="Pfam" id="PF04520">
    <property type="entry name" value="Senescence_reg"/>
    <property type="match status" value="1"/>
</dbReference>
<feature type="region of interest" description="Disordered" evidence="2">
    <location>
        <begin position="91"/>
        <end position="121"/>
    </location>
</feature>
<accession>A0AAP0CWG5</accession>
<feature type="compositionally biased region" description="Basic and acidic residues" evidence="2">
    <location>
        <begin position="111"/>
        <end position="121"/>
    </location>
</feature>
<evidence type="ECO:0000256" key="2">
    <source>
        <dbReference type="SAM" id="MobiDB-lite"/>
    </source>
</evidence>
<evidence type="ECO:0000313" key="3">
    <source>
        <dbReference type="EMBL" id="KAK9061537.1"/>
    </source>
</evidence>
<dbReference type="AlphaFoldDB" id="A0AAP0CWG5"/>
<reference evidence="3 4" key="1">
    <citation type="submission" date="2024-04" db="EMBL/GenBank/DDBJ databases">
        <title>The reference genome of an endangered Asteraceae, Deinandra increscens subsp. villosa, native to the Central Coast of California.</title>
        <authorList>
            <person name="Guilliams M."/>
            <person name="Hasenstab-Lehman K."/>
            <person name="Meyer R."/>
            <person name="Mcevoy S."/>
        </authorList>
    </citation>
    <scope>NUCLEOTIDE SEQUENCE [LARGE SCALE GENOMIC DNA]</scope>
    <source>
        <tissue evidence="3">Leaf</tissue>
    </source>
</reference>
<evidence type="ECO:0000256" key="1">
    <source>
        <dbReference type="ARBA" id="ARBA00034773"/>
    </source>
</evidence>
<feature type="compositionally biased region" description="Basic and acidic residues" evidence="2">
    <location>
        <begin position="91"/>
        <end position="101"/>
    </location>
</feature>
<organism evidence="3 4">
    <name type="scientific">Deinandra increscens subsp. villosa</name>
    <dbReference type="NCBI Taxonomy" id="3103831"/>
    <lineage>
        <taxon>Eukaryota</taxon>
        <taxon>Viridiplantae</taxon>
        <taxon>Streptophyta</taxon>
        <taxon>Embryophyta</taxon>
        <taxon>Tracheophyta</taxon>
        <taxon>Spermatophyta</taxon>
        <taxon>Magnoliopsida</taxon>
        <taxon>eudicotyledons</taxon>
        <taxon>Gunneridae</taxon>
        <taxon>Pentapetalae</taxon>
        <taxon>asterids</taxon>
        <taxon>campanulids</taxon>
        <taxon>Asterales</taxon>
        <taxon>Asteraceae</taxon>
        <taxon>Asteroideae</taxon>
        <taxon>Heliantheae alliance</taxon>
        <taxon>Madieae</taxon>
        <taxon>Madiinae</taxon>
        <taxon>Deinandra</taxon>
    </lineage>
</organism>
<protein>
    <recommendedName>
        <fullName evidence="5">Senescence regulator</fullName>
    </recommendedName>
</protein>
<gene>
    <name evidence="3" type="ORF">SSX86_018719</name>
</gene>
<feature type="region of interest" description="Disordered" evidence="2">
    <location>
        <begin position="50"/>
        <end position="78"/>
    </location>
</feature>
<dbReference type="EMBL" id="JBCNJP010000019">
    <property type="protein sequence ID" value="KAK9061537.1"/>
    <property type="molecule type" value="Genomic_DNA"/>
</dbReference>
<evidence type="ECO:0008006" key="5">
    <source>
        <dbReference type="Google" id="ProtNLM"/>
    </source>
</evidence>